<dbReference type="Pfam" id="PF02881">
    <property type="entry name" value="SRP54_N"/>
    <property type="match status" value="1"/>
</dbReference>
<reference evidence="14" key="1">
    <citation type="submission" date="2017-01" db="EMBL/GenBank/DDBJ databases">
        <authorList>
            <person name="Brunel B."/>
        </authorList>
    </citation>
    <scope>NUCLEOTIDE SEQUENCE [LARGE SCALE GENOMIC DNA]</scope>
</reference>
<dbReference type="HAMAP" id="MF_00920">
    <property type="entry name" value="FtsY"/>
    <property type="match status" value="1"/>
</dbReference>
<dbReference type="InterPro" id="IPR003593">
    <property type="entry name" value="AAA+_ATPase"/>
</dbReference>
<keyword evidence="14" id="KW-1185">Reference proteome</keyword>
<comment type="function">
    <text evidence="10">Involved in targeting and insertion of nascent membrane proteins into the cytoplasmic membrane. Acts as a receptor for the complex formed by the signal recognition particle (SRP) and the ribosome-nascent chain (RNC). Interaction with SRP-RNC leads to the transfer of the RNC complex to the Sec translocase for insertion into the membrane, the hydrolysis of GTP by both Ffh and FtsY, and the dissociation of the SRP-FtsY complex into the individual components.</text>
</comment>
<dbReference type="STRING" id="1631249.BQ8794_40320"/>
<dbReference type="SMART" id="SM00962">
    <property type="entry name" value="SRP54"/>
    <property type="match status" value="1"/>
</dbReference>
<dbReference type="GO" id="GO:0005525">
    <property type="term" value="F:GTP binding"/>
    <property type="evidence" value="ECO:0007669"/>
    <property type="project" value="UniProtKB-UniRule"/>
</dbReference>
<dbReference type="GO" id="GO:0005886">
    <property type="term" value="C:plasma membrane"/>
    <property type="evidence" value="ECO:0007669"/>
    <property type="project" value="UniProtKB-SubCell"/>
</dbReference>
<feature type="compositionally biased region" description="Low complexity" evidence="11">
    <location>
        <begin position="175"/>
        <end position="197"/>
    </location>
</feature>
<feature type="binding site" evidence="10">
    <location>
        <begin position="413"/>
        <end position="420"/>
    </location>
    <ligand>
        <name>GTP</name>
        <dbReference type="ChEBI" id="CHEBI:37565"/>
    </ligand>
</feature>
<dbReference type="AlphaFoldDB" id="A0A1R3VCX9"/>
<evidence type="ECO:0000256" key="9">
    <source>
        <dbReference type="ARBA" id="ARBA00048027"/>
    </source>
</evidence>
<evidence type="ECO:0000256" key="11">
    <source>
        <dbReference type="SAM" id="MobiDB-lite"/>
    </source>
</evidence>
<evidence type="ECO:0000313" key="13">
    <source>
        <dbReference type="EMBL" id="SIT57721.1"/>
    </source>
</evidence>
<dbReference type="GO" id="GO:0005737">
    <property type="term" value="C:cytoplasm"/>
    <property type="evidence" value="ECO:0007669"/>
    <property type="project" value="UniProtKB-SubCell"/>
</dbReference>
<dbReference type="Proteomes" id="UP000188388">
    <property type="component" value="Unassembled WGS sequence"/>
</dbReference>
<dbReference type="PROSITE" id="PS00300">
    <property type="entry name" value="SRP54"/>
    <property type="match status" value="1"/>
</dbReference>
<feature type="compositionally biased region" description="Pro residues" evidence="11">
    <location>
        <begin position="51"/>
        <end position="63"/>
    </location>
</feature>
<protein>
    <recommendedName>
        <fullName evidence="10">Signal recognition particle receptor FtsY</fullName>
        <shortName evidence="10">SRP receptor</shortName>
        <ecNumber evidence="10">3.6.5.4</ecNumber>
    </recommendedName>
</protein>
<accession>A0A1R3VCX9</accession>
<dbReference type="EMBL" id="FTPD01000034">
    <property type="protein sequence ID" value="SIT57721.1"/>
    <property type="molecule type" value="Genomic_DNA"/>
</dbReference>
<dbReference type="SMART" id="SM00382">
    <property type="entry name" value="AAA"/>
    <property type="match status" value="1"/>
</dbReference>
<dbReference type="SMART" id="SM00963">
    <property type="entry name" value="SRP54_N"/>
    <property type="match status" value="1"/>
</dbReference>
<dbReference type="EC" id="3.6.5.4" evidence="10"/>
<comment type="subcellular location">
    <subcellularLocation>
        <location evidence="1">Cell inner membrane</location>
        <topology evidence="1">Peripheral membrane protein</topology>
        <orientation evidence="1">Cytoplasmic side</orientation>
    </subcellularLocation>
    <subcellularLocation>
        <location evidence="10">Cell membrane</location>
        <topology evidence="10">Peripheral membrane protein</topology>
        <orientation evidence="10">Cytoplasmic side</orientation>
    </subcellularLocation>
    <subcellularLocation>
        <location evidence="10">Cytoplasm</location>
    </subcellularLocation>
</comment>
<evidence type="ECO:0000256" key="4">
    <source>
        <dbReference type="ARBA" id="ARBA00022741"/>
    </source>
</evidence>
<evidence type="ECO:0000256" key="10">
    <source>
        <dbReference type="HAMAP-Rule" id="MF_00920"/>
    </source>
</evidence>
<keyword evidence="8 10" id="KW-0675">Receptor</keyword>
<name>A0A1R3VCX9_9HYPH</name>
<dbReference type="PANTHER" id="PTHR43134">
    <property type="entry name" value="SIGNAL RECOGNITION PARTICLE RECEPTOR SUBUNIT ALPHA"/>
    <property type="match status" value="1"/>
</dbReference>
<evidence type="ECO:0000256" key="5">
    <source>
        <dbReference type="ARBA" id="ARBA00022801"/>
    </source>
</evidence>
<proteinExistence type="inferred from homology"/>
<evidence type="ECO:0000259" key="12">
    <source>
        <dbReference type="PROSITE" id="PS00300"/>
    </source>
</evidence>
<feature type="compositionally biased region" description="Basic and acidic residues" evidence="11">
    <location>
        <begin position="288"/>
        <end position="298"/>
    </location>
</feature>
<dbReference type="InterPro" id="IPR036225">
    <property type="entry name" value="SRP/SRP_N"/>
</dbReference>
<dbReference type="Pfam" id="PF00448">
    <property type="entry name" value="SRP54"/>
    <property type="match status" value="1"/>
</dbReference>
<dbReference type="GO" id="GO:0006614">
    <property type="term" value="P:SRP-dependent cotranslational protein targeting to membrane"/>
    <property type="evidence" value="ECO:0007669"/>
    <property type="project" value="InterPro"/>
</dbReference>
<dbReference type="InterPro" id="IPR027417">
    <property type="entry name" value="P-loop_NTPase"/>
</dbReference>
<evidence type="ECO:0000256" key="2">
    <source>
        <dbReference type="ARBA" id="ARBA00022475"/>
    </source>
</evidence>
<dbReference type="Gene3D" id="1.20.120.140">
    <property type="entry name" value="Signal recognition particle SRP54, nucleotide-binding domain"/>
    <property type="match status" value="1"/>
</dbReference>
<comment type="subunit">
    <text evidence="10">Part of the signal recognition particle protein translocation system, which is composed of SRP and FtsY. SRP is a ribonucleoprotein composed of Ffh and a 4.5S RNA molecule.</text>
</comment>
<dbReference type="PANTHER" id="PTHR43134:SF1">
    <property type="entry name" value="SIGNAL RECOGNITION PARTICLE RECEPTOR SUBUNIT ALPHA"/>
    <property type="match status" value="1"/>
</dbReference>
<feature type="binding site" evidence="10">
    <location>
        <begin position="559"/>
        <end position="562"/>
    </location>
    <ligand>
        <name>GTP</name>
        <dbReference type="ChEBI" id="CHEBI:37565"/>
    </ligand>
</feature>
<comment type="catalytic activity">
    <reaction evidence="9 10">
        <text>GTP + H2O = GDP + phosphate + H(+)</text>
        <dbReference type="Rhea" id="RHEA:19669"/>
        <dbReference type="ChEBI" id="CHEBI:15377"/>
        <dbReference type="ChEBI" id="CHEBI:15378"/>
        <dbReference type="ChEBI" id="CHEBI:37565"/>
        <dbReference type="ChEBI" id="CHEBI:43474"/>
        <dbReference type="ChEBI" id="CHEBI:58189"/>
        <dbReference type="EC" id="3.6.5.4"/>
    </reaction>
</comment>
<evidence type="ECO:0000256" key="3">
    <source>
        <dbReference type="ARBA" id="ARBA00022490"/>
    </source>
</evidence>
<keyword evidence="4 10" id="KW-0547">Nucleotide-binding</keyword>
<dbReference type="GO" id="GO:0003924">
    <property type="term" value="F:GTPase activity"/>
    <property type="evidence" value="ECO:0007669"/>
    <property type="project" value="UniProtKB-UniRule"/>
</dbReference>
<dbReference type="SUPFAM" id="SSF47364">
    <property type="entry name" value="Domain of the SRP/SRP receptor G-proteins"/>
    <property type="match status" value="1"/>
</dbReference>
<sequence length="609" mass="64252">MAGFLKKIFSFGKKEVVEERIDETAPLPPIKWDALEALKPAPVEEAEAAPAIPPEPEIQPEPAPVEEPETPVEEPAPDEIPAAPVIPESPPGLEEIPEPAPTQPEIVHTAGPSSERDAAPHPPAGTFSPYRDGEKGADRPAEPPFESGKEEAPTLTPPSPRPSRGEGKGEGQRGPAQDAAPPAEAPLTAPGPEAPAAEIPPPIRQPAPIEAKPILAEIAPEPEAVPPPHPRLDGEGGREAAGWGDSAGASHPRASLGTSPIEAEVKREPVPQPPPEPKPAPGKVTVTKKVEQRAEPQKAPEPAPKRSWFQRMKEGLARSSRELSGNIAGVFTKRKLDEDTLQDLEDVLIRADLGMETALRITDSLAASRYGKDVSETEVRAIMAAEVEKVLTHVALPLELDLSHKPHVILVVGVNGTGKTTTIGKLAAKLTDGGLSVMLAAGDTFRAAAIEQLKIWGERTKSPVIASKLGADAAGLAYDAFEQTRQAGSDVLIIDTAGRLQNKTELMAELEKIVRVLGKLDPEAPHTVLQTVDATTGQNALNQVEIFRNVAGVNGLVMTKLDGTARGGILVAIAAKHKLPVYFIGVGEQVDDLEPFSASEFARAIAGVA</sequence>
<keyword evidence="6 10" id="KW-0342">GTP-binding</keyword>
<evidence type="ECO:0000256" key="8">
    <source>
        <dbReference type="ARBA" id="ARBA00023170"/>
    </source>
</evidence>
<feature type="compositionally biased region" description="Basic and acidic residues" evidence="11">
    <location>
        <begin position="131"/>
        <end position="152"/>
    </location>
</feature>
<keyword evidence="2 10" id="KW-1003">Cell membrane</keyword>
<feature type="domain" description="SRP54-type proteins GTP-binding" evidence="12">
    <location>
        <begin position="580"/>
        <end position="593"/>
    </location>
</feature>
<dbReference type="InterPro" id="IPR042101">
    <property type="entry name" value="SRP54_N_sf"/>
</dbReference>
<dbReference type="NCBIfam" id="TIGR00064">
    <property type="entry name" value="ftsY"/>
    <property type="match status" value="1"/>
</dbReference>
<dbReference type="InterPro" id="IPR013822">
    <property type="entry name" value="Signal_recog_particl_SRP54_hlx"/>
</dbReference>
<feature type="region of interest" description="Disordered" evidence="11">
    <location>
        <begin position="38"/>
        <end position="304"/>
    </location>
</feature>
<comment type="similarity">
    <text evidence="10">Belongs to the GTP-binding SRP family. FtsY subfamily.</text>
</comment>
<keyword evidence="7 10" id="KW-0472">Membrane</keyword>
<dbReference type="CDD" id="cd17874">
    <property type="entry name" value="FtsY"/>
    <property type="match status" value="1"/>
</dbReference>
<feature type="compositionally biased region" description="Pro residues" evidence="11">
    <location>
        <begin position="270"/>
        <end position="280"/>
    </location>
</feature>
<evidence type="ECO:0000256" key="7">
    <source>
        <dbReference type="ARBA" id="ARBA00023136"/>
    </source>
</evidence>
<dbReference type="GO" id="GO:0005047">
    <property type="term" value="F:signal recognition particle binding"/>
    <property type="evidence" value="ECO:0007669"/>
    <property type="project" value="TreeGrafter"/>
</dbReference>
<gene>
    <name evidence="10 13" type="primary">ftsY</name>
    <name evidence="13" type="ORF">BQ8794_40320</name>
</gene>
<keyword evidence="5 10" id="KW-0378">Hydrolase</keyword>
<evidence type="ECO:0000313" key="14">
    <source>
        <dbReference type="Proteomes" id="UP000188388"/>
    </source>
</evidence>
<feature type="binding site" evidence="10">
    <location>
        <begin position="495"/>
        <end position="499"/>
    </location>
    <ligand>
        <name>GTP</name>
        <dbReference type="ChEBI" id="CHEBI:37565"/>
    </ligand>
</feature>
<dbReference type="InterPro" id="IPR000897">
    <property type="entry name" value="SRP54_GTPase_dom"/>
</dbReference>
<dbReference type="FunFam" id="3.40.50.300:FF:000053">
    <property type="entry name" value="Signal recognition particle receptor FtsY"/>
    <property type="match status" value="1"/>
</dbReference>
<keyword evidence="3 10" id="KW-0963">Cytoplasm</keyword>
<dbReference type="RefSeq" id="WP_077380921.1">
    <property type="nucleotide sequence ID" value="NZ_FTPD01000034.1"/>
</dbReference>
<evidence type="ECO:0000256" key="1">
    <source>
        <dbReference type="ARBA" id="ARBA00004515"/>
    </source>
</evidence>
<dbReference type="Gene3D" id="3.40.50.300">
    <property type="entry name" value="P-loop containing nucleotide triphosphate hydrolases"/>
    <property type="match status" value="1"/>
</dbReference>
<feature type="compositionally biased region" description="Acidic residues" evidence="11">
    <location>
        <begin position="64"/>
        <end position="77"/>
    </location>
</feature>
<feature type="compositionally biased region" description="Low complexity" evidence="11">
    <location>
        <begin position="206"/>
        <end position="222"/>
    </location>
</feature>
<dbReference type="InterPro" id="IPR004390">
    <property type="entry name" value="SR_rcpt_FtsY"/>
</dbReference>
<dbReference type="SUPFAM" id="SSF52540">
    <property type="entry name" value="P-loop containing nucleoside triphosphate hydrolases"/>
    <property type="match status" value="1"/>
</dbReference>
<evidence type="ECO:0000256" key="6">
    <source>
        <dbReference type="ARBA" id="ARBA00023134"/>
    </source>
</evidence>
<organism evidence="13 14">
    <name type="scientific">Mesorhizobium prunaredense</name>
    <dbReference type="NCBI Taxonomy" id="1631249"/>
    <lineage>
        <taxon>Bacteria</taxon>
        <taxon>Pseudomonadati</taxon>
        <taxon>Pseudomonadota</taxon>
        <taxon>Alphaproteobacteria</taxon>
        <taxon>Hyphomicrobiales</taxon>
        <taxon>Phyllobacteriaceae</taxon>
        <taxon>Mesorhizobium</taxon>
    </lineage>
</organism>